<evidence type="ECO:0000256" key="18">
    <source>
        <dbReference type="PIRNR" id="PIRNR000641"/>
    </source>
</evidence>
<keyword evidence="12 21" id="KW-0472">Membrane</keyword>
<keyword evidence="7" id="KW-0430">Lectin</keyword>
<dbReference type="SMART" id="SM00473">
    <property type="entry name" value="PAN_AP"/>
    <property type="match status" value="1"/>
</dbReference>
<dbReference type="Gene3D" id="2.90.10.10">
    <property type="entry name" value="Bulb-type lectin domain"/>
    <property type="match status" value="1"/>
</dbReference>
<dbReference type="PROSITE" id="PS00107">
    <property type="entry name" value="PROTEIN_KINASE_ATP"/>
    <property type="match status" value="1"/>
</dbReference>
<evidence type="ECO:0000256" key="3">
    <source>
        <dbReference type="ARBA" id="ARBA00022527"/>
    </source>
</evidence>
<evidence type="ECO:0000256" key="19">
    <source>
        <dbReference type="PROSITE-ProRule" id="PRU00076"/>
    </source>
</evidence>
<dbReference type="Gene3D" id="3.30.200.20">
    <property type="entry name" value="Phosphorylase Kinase, domain 1"/>
    <property type="match status" value="1"/>
</dbReference>
<keyword evidence="6 22" id="KW-0732">Signal</keyword>
<dbReference type="SUPFAM" id="SSF51110">
    <property type="entry name" value="alpha-D-mannose-specific plant lectins"/>
    <property type="match status" value="1"/>
</dbReference>
<feature type="domain" description="Bulb-type lectin" evidence="25">
    <location>
        <begin position="25"/>
        <end position="148"/>
    </location>
</feature>
<dbReference type="Gene3D" id="1.10.510.10">
    <property type="entry name" value="Transferase(Phosphotransferase) domain 1"/>
    <property type="match status" value="1"/>
</dbReference>
<dbReference type="SUPFAM" id="SSF56112">
    <property type="entry name" value="Protein kinase-like (PK-like)"/>
    <property type="match status" value="1"/>
</dbReference>
<keyword evidence="10 18" id="KW-0067">ATP-binding</keyword>
<gene>
    <name evidence="27" type="ORF">F2P56_007355</name>
</gene>
<accession>A0A833Y1S6</accession>
<dbReference type="CDD" id="cd00054">
    <property type="entry name" value="EGF_CA"/>
    <property type="match status" value="1"/>
</dbReference>
<evidence type="ECO:0000256" key="21">
    <source>
        <dbReference type="SAM" id="Phobius"/>
    </source>
</evidence>
<evidence type="ECO:0000256" key="13">
    <source>
        <dbReference type="ARBA" id="ARBA00023157"/>
    </source>
</evidence>
<evidence type="ECO:0000259" key="26">
    <source>
        <dbReference type="PROSITE" id="PS50948"/>
    </source>
</evidence>
<dbReference type="Proteomes" id="UP000619265">
    <property type="component" value="Unassembled WGS sequence"/>
</dbReference>
<feature type="chain" id="PRO_5033061395" description="Receptor-like serine/threonine-protein kinase" evidence="22">
    <location>
        <begin position="25"/>
        <end position="838"/>
    </location>
</feature>
<proteinExistence type="inferred from homology"/>
<comment type="caution">
    <text evidence="27">The sequence shown here is derived from an EMBL/GenBank/DDBJ whole genome shotgun (WGS) entry which is preliminary data.</text>
</comment>
<name>A0A833Y1S6_JUGRE</name>
<dbReference type="InterPro" id="IPR000742">
    <property type="entry name" value="EGF"/>
</dbReference>
<feature type="transmembrane region" description="Helical" evidence="21">
    <location>
        <begin position="441"/>
        <end position="463"/>
    </location>
</feature>
<dbReference type="PROSITE" id="PS50927">
    <property type="entry name" value="BULB_LECTIN"/>
    <property type="match status" value="1"/>
</dbReference>
<comment type="similarity">
    <text evidence="18">Belongs to the protein kinase superfamily. Ser/Thr protein kinase family.</text>
</comment>
<evidence type="ECO:0000256" key="11">
    <source>
        <dbReference type="ARBA" id="ARBA00022989"/>
    </source>
</evidence>
<dbReference type="InterPro" id="IPR000858">
    <property type="entry name" value="S_locus_glycoprot_dom"/>
</dbReference>
<dbReference type="PROSITE" id="PS50026">
    <property type="entry name" value="EGF_3"/>
    <property type="match status" value="1"/>
</dbReference>
<dbReference type="SMART" id="SM00220">
    <property type="entry name" value="S_TKc"/>
    <property type="match status" value="1"/>
</dbReference>
<evidence type="ECO:0000259" key="24">
    <source>
        <dbReference type="PROSITE" id="PS50026"/>
    </source>
</evidence>
<keyword evidence="2" id="KW-1003">Cell membrane</keyword>
<dbReference type="AlphaFoldDB" id="A0A833Y1S6"/>
<feature type="domain" description="Apple" evidence="26">
    <location>
        <begin position="340"/>
        <end position="421"/>
    </location>
</feature>
<dbReference type="FunFam" id="3.30.200.20:FF:000330">
    <property type="entry name" value="G-type lectin S-receptor-like serine/threonine-protein kinase At4g03230"/>
    <property type="match status" value="1"/>
</dbReference>
<dbReference type="PIRSF" id="PIRSF000641">
    <property type="entry name" value="SRK"/>
    <property type="match status" value="1"/>
</dbReference>
<dbReference type="PROSITE" id="PS50011">
    <property type="entry name" value="PROTEIN_KINASE_DOM"/>
    <property type="match status" value="1"/>
</dbReference>
<dbReference type="SMART" id="SM00108">
    <property type="entry name" value="B_lectin"/>
    <property type="match status" value="1"/>
</dbReference>
<keyword evidence="15" id="KW-0325">Glycoprotein</keyword>
<dbReference type="InterPro" id="IPR017441">
    <property type="entry name" value="Protein_kinase_ATP_BS"/>
</dbReference>
<dbReference type="Pfam" id="PF01453">
    <property type="entry name" value="B_lectin"/>
    <property type="match status" value="1"/>
</dbReference>
<dbReference type="InterPro" id="IPR003609">
    <property type="entry name" value="Pan_app"/>
</dbReference>
<feature type="binding site" evidence="20">
    <location>
        <position position="547"/>
    </location>
    <ligand>
        <name>ATP</name>
        <dbReference type="ChEBI" id="CHEBI:30616"/>
    </ligand>
</feature>
<dbReference type="InterPro" id="IPR001480">
    <property type="entry name" value="Bulb-type_lectin_dom"/>
</dbReference>
<evidence type="ECO:0000256" key="22">
    <source>
        <dbReference type="SAM" id="SignalP"/>
    </source>
</evidence>
<dbReference type="InterPro" id="IPR036426">
    <property type="entry name" value="Bulb-type_lectin_dom_sf"/>
</dbReference>
<dbReference type="Pfam" id="PF08276">
    <property type="entry name" value="PAN_2"/>
    <property type="match status" value="1"/>
</dbReference>
<dbReference type="CDD" id="cd14066">
    <property type="entry name" value="STKc_IRAK"/>
    <property type="match status" value="1"/>
</dbReference>
<evidence type="ECO:0000256" key="14">
    <source>
        <dbReference type="ARBA" id="ARBA00023170"/>
    </source>
</evidence>
<comment type="catalytic activity">
    <reaction evidence="16 18">
        <text>L-threonyl-[protein] + ATP = O-phospho-L-threonyl-[protein] + ADP + H(+)</text>
        <dbReference type="Rhea" id="RHEA:46608"/>
        <dbReference type="Rhea" id="RHEA-COMP:11060"/>
        <dbReference type="Rhea" id="RHEA-COMP:11605"/>
        <dbReference type="ChEBI" id="CHEBI:15378"/>
        <dbReference type="ChEBI" id="CHEBI:30013"/>
        <dbReference type="ChEBI" id="CHEBI:30616"/>
        <dbReference type="ChEBI" id="CHEBI:61977"/>
        <dbReference type="ChEBI" id="CHEBI:456216"/>
        <dbReference type="EC" id="2.7.11.1"/>
    </reaction>
</comment>
<comment type="subcellular location">
    <subcellularLocation>
        <location evidence="1">Cell membrane</location>
        <topology evidence="1">Single-pass type I membrane protein</topology>
    </subcellularLocation>
</comment>
<dbReference type="Pfam" id="PF00954">
    <property type="entry name" value="S_locus_glycop"/>
    <property type="match status" value="1"/>
</dbReference>
<protein>
    <recommendedName>
        <fullName evidence="18">Receptor-like serine/threonine-protein kinase</fullName>
        <ecNumber evidence="18">2.7.11.1</ecNumber>
    </recommendedName>
</protein>
<keyword evidence="3 18" id="KW-0723">Serine/threonine-protein kinase</keyword>
<evidence type="ECO:0000256" key="10">
    <source>
        <dbReference type="ARBA" id="ARBA00022840"/>
    </source>
</evidence>
<dbReference type="GO" id="GO:0005886">
    <property type="term" value="C:plasma membrane"/>
    <property type="evidence" value="ECO:0007669"/>
    <property type="project" value="UniProtKB-SubCell"/>
</dbReference>
<keyword evidence="4 18" id="KW-0808">Transferase</keyword>
<evidence type="ECO:0000259" key="23">
    <source>
        <dbReference type="PROSITE" id="PS50011"/>
    </source>
</evidence>
<evidence type="ECO:0000256" key="15">
    <source>
        <dbReference type="ARBA" id="ARBA00023180"/>
    </source>
</evidence>
<dbReference type="InterPro" id="IPR024171">
    <property type="entry name" value="SRK-like_kinase"/>
</dbReference>
<keyword evidence="5 21" id="KW-0812">Transmembrane</keyword>
<dbReference type="GO" id="GO:0030246">
    <property type="term" value="F:carbohydrate binding"/>
    <property type="evidence" value="ECO:0007669"/>
    <property type="project" value="UniProtKB-KW"/>
</dbReference>
<keyword evidence="14" id="KW-0675">Receptor</keyword>
<dbReference type="FunFam" id="1.10.510.10:FF:000060">
    <property type="entry name" value="G-type lectin S-receptor-like serine/threonine-protein kinase"/>
    <property type="match status" value="1"/>
</dbReference>
<evidence type="ECO:0000256" key="4">
    <source>
        <dbReference type="ARBA" id="ARBA00022679"/>
    </source>
</evidence>
<evidence type="ECO:0000256" key="12">
    <source>
        <dbReference type="ARBA" id="ARBA00023136"/>
    </source>
</evidence>
<sequence length="838" mass="93757">MYSPSKHLLTPLLLLSLLFQICVSLDTITPDEPLKDGDILVSHRETFALGFFSPANSSCRYVGIWYKKVPLKTVVWVANRDDPLDDTAGILSIDDHGNLVITETNRSIPIWSTNASLVSANHSMARLLDTGNLVLVHPETQSFIWQSFDFPTDTMLPFMKLGLDRRTGLNRFLTSWKSKDDPGTGNCTYAIDPTGYPQLFLYEGGAPLWRGGSWIRQRWSGIPEMTRNYIFNGSYVDNQDEITIEYGVTVPNVFTRIMVEEPGVVKRSTWHETGWVGFWSAPKEKCDNYQECGPNGYCDPNNVEKFECTCLPGFEPKSARDWFLRDGSGGCVRNQGVFTCNSGEGFVKLARVKVPDTSVARADMSLSLKECEQECLKNCTCTAYTNANETKGGIGCLTWHGNLVDTRVYSDGGQYLYLRVDAATLAQYAKKNGLLQNKGKLAILVVSVVVMLLIVASIVYWFIMRKIKEKRQSKYTFSITSVAASFEESSTRRELDGSTRNSDLQFFELRKIVAATDNFSVSNKLGEGGFGSVYKGCLSNGKEIAVKRLSKYSGQGIEEFKNEVAIIAKLQHRNLVRILGYCVQGEEKMLIYEYLPNRSLDTFIFDETKRSLLDWGKCFEIICGIARGILYLHQDSRLRIIHRDLKASNVLLDNAMHPKIADFGMARIVGGESGDQIEANTNRVVGTYGYMSPEYAMRGLFSVKSDVYSFGVLLLEIIYGKRNSTYFHDDPSSNLIGHVWELWKEGKAMEIVDSSLVDKTPDNEVARCIQIGLLCVQEYATDRPNMSSVVAMLGNDRPLPSPQQPAFVLKGSNHRKDTSTSEGAISVNEVTISLIHGR</sequence>
<reference evidence="27" key="1">
    <citation type="submission" date="2015-10" db="EMBL/GenBank/DDBJ databases">
        <authorList>
            <person name="Martinez-Garcia P.J."/>
            <person name="Crepeau M.W."/>
            <person name="Puiu D."/>
            <person name="Gonzalez-Ibeas D."/>
            <person name="Whalen J."/>
            <person name="Stevens K."/>
            <person name="Paul R."/>
            <person name="Butterfield T."/>
            <person name="Britton M."/>
            <person name="Reagan R."/>
            <person name="Chakraborty S."/>
            <person name="Walawage S.L."/>
            <person name="Vasquez-Gross H.A."/>
            <person name="Cardeno C."/>
            <person name="Famula R."/>
            <person name="Pratt K."/>
            <person name="Kuruganti S."/>
            <person name="Aradhya M.K."/>
            <person name="Leslie C.A."/>
            <person name="Dandekar A.M."/>
            <person name="Salzberg S.L."/>
            <person name="Wegrzyn J.L."/>
            <person name="Langley C.H."/>
            <person name="Neale D.B."/>
        </authorList>
    </citation>
    <scope>NUCLEOTIDE SEQUENCE</scope>
    <source>
        <tissue evidence="27">Leaves</tissue>
    </source>
</reference>
<dbReference type="Pfam" id="PF11883">
    <property type="entry name" value="DUF3403"/>
    <property type="match status" value="1"/>
</dbReference>
<feature type="domain" description="Protein kinase" evidence="23">
    <location>
        <begin position="519"/>
        <end position="807"/>
    </location>
</feature>
<dbReference type="PROSITE" id="PS50948">
    <property type="entry name" value="PAN"/>
    <property type="match status" value="1"/>
</dbReference>
<dbReference type="InterPro" id="IPR001245">
    <property type="entry name" value="Ser-Thr/Tyr_kinase_cat_dom"/>
</dbReference>
<dbReference type="Pfam" id="PF07714">
    <property type="entry name" value="PK_Tyr_Ser-Thr"/>
    <property type="match status" value="1"/>
</dbReference>
<dbReference type="PANTHER" id="PTHR27002">
    <property type="entry name" value="RECEPTOR-LIKE SERINE/THREONINE-PROTEIN KINASE SD1-8"/>
    <property type="match status" value="1"/>
</dbReference>
<dbReference type="InterPro" id="IPR008271">
    <property type="entry name" value="Ser/Thr_kinase_AS"/>
</dbReference>
<dbReference type="InterPro" id="IPR011009">
    <property type="entry name" value="Kinase-like_dom_sf"/>
</dbReference>
<evidence type="ECO:0000256" key="20">
    <source>
        <dbReference type="PROSITE-ProRule" id="PRU10141"/>
    </source>
</evidence>
<dbReference type="CDD" id="cd01098">
    <property type="entry name" value="PAN_AP_plant"/>
    <property type="match status" value="1"/>
</dbReference>
<keyword evidence="13" id="KW-1015">Disulfide bond</keyword>
<keyword evidence="9 18" id="KW-0418">Kinase</keyword>
<dbReference type="PANTHER" id="PTHR27002:SF1095">
    <property type="entry name" value="G-TYPE LECTIN S-RECEPTOR-LIKE SERINE_THREONINE-PROTEIN KINASE RKS1"/>
    <property type="match status" value="1"/>
</dbReference>
<feature type="signal peptide" evidence="22">
    <location>
        <begin position="1"/>
        <end position="24"/>
    </location>
</feature>
<keyword evidence="8 18" id="KW-0547">Nucleotide-binding</keyword>
<evidence type="ECO:0000256" key="17">
    <source>
        <dbReference type="ARBA" id="ARBA00048679"/>
    </source>
</evidence>
<dbReference type="CDD" id="cd00028">
    <property type="entry name" value="B_lectin"/>
    <property type="match status" value="1"/>
</dbReference>
<evidence type="ECO:0000256" key="16">
    <source>
        <dbReference type="ARBA" id="ARBA00047899"/>
    </source>
</evidence>
<dbReference type="FunFam" id="2.90.10.10:FF:000029">
    <property type="entry name" value="G-type lectin S-receptor-like serine/threonine-protein kinase"/>
    <property type="match status" value="1"/>
</dbReference>
<evidence type="ECO:0000256" key="5">
    <source>
        <dbReference type="ARBA" id="ARBA00022692"/>
    </source>
</evidence>
<evidence type="ECO:0000256" key="7">
    <source>
        <dbReference type="ARBA" id="ARBA00022734"/>
    </source>
</evidence>
<dbReference type="GO" id="GO:0048544">
    <property type="term" value="P:recognition of pollen"/>
    <property type="evidence" value="ECO:0007669"/>
    <property type="project" value="InterPro"/>
</dbReference>
<evidence type="ECO:0000259" key="25">
    <source>
        <dbReference type="PROSITE" id="PS50927"/>
    </source>
</evidence>
<evidence type="ECO:0000313" key="27">
    <source>
        <dbReference type="EMBL" id="KAF5475559.1"/>
    </source>
</evidence>
<feature type="domain" description="EGF-like" evidence="24">
    <location>
        <begin position="282"/>
        <end position="320"/>
    </location>
</feature>
<dbReference type="GO" id="GO:0005524">
    <property type="term" value="F:ATP binding"/>
    <property type="evidence" value="ECO:0007669"/>
    <property type="project" value="UniProtKB-UniRule"/>
</dbReference>
<dbReference type="EMBL" id="LIHL02000003">
    <property type="protein sequence ID" value="KAF5475559.1"/>
    <property type="molecule type" value="Genomic_DNA"/>
</dbReference>
<keyword evidence="11 21" id="KW-1133">Transmembrane helix</keyword>
<comment type="catalytic activity">
    <reaction evidence="17 18">
        <text>L-seryl-[protein] + ATP = O-phospho-L-seryl-[protein] + ADP + H(+)</text>
        <dbReference type="Rhea" id="RHEA:17989"/>
        <dbReference type="Rhea" id="RHEA-COMP:9863"/>
        <dbReference type="Rhea" id="RHEA-COMP:11604"/>
        <dbReference type="ChEBI" id="CHEBI:15378"/>
        <dbReference type="ChEBI" id="CHEBI:29999"/>
        <dbReference type="ChEBI" id="CHEBI:30616"/>
        <dbReference type="ChEBI" id="CHEBI:83421"/>
        <dbReference type="ChEBI" id="CHEBI:456216"/>
        <dbReference type="EC" id="2.7.11.1"/>
    </reaction>
</comment>
<evidence type="ECO:0000313" key="28">
    <source>
        <dbReference type="Proteomes" id="UP000619265"/>
    </source>
</evidence>
<evidence type="ECO:0000256" key="6">
    <source>
        <dbReference type="ARBA" id="ARBA00022729"/>
    </source>
</evidence>
<evidence type="ECO:0000256" key="9">
    <source>
        <dbReference type="ARBA" id="ARBA00022777"/>
    </source>
</evidence>
<evidence type="ECO:0000256" key="1">
    <source>
        <dbReference type="ARBA" id="ARBA00004251"/>
    </source>
</evidence>
<evidence type="ECO:0000256" key="2">
    <source>
        <dbReference type="ARBA" id="ARBA00022475"/>
    </source>
</evidence>
<dbReference type="EC" id="2.7.11.1" evidence="18"/>
<reference evidence="27" key="2">
    <citation type="submission" date="2020-03" db="EMBL/GenBank/DDBJ databases">
        <title>Walnut 2.0.</title>
        <authorList>
            <person name="Marrano A."/>
            <person name="Britton M."/>
            <person name="Zimin A.V."/>
            <person name="Zaini P.A."/>
            <person name="Workman R."/>
            <person name="Puiu D."/>
            <person name="Bianco L."/>
            <person name="Allen B.J."/>
            <person name="Troggio M."/>
            <person name="Leslie C.A."/>
            <person name="Timp W."/>
            <person name="Dendekar A."/>
            <person name="Salzberg S.L."/>
            <person name="Neale D.B."/>
        </authorList>
    </citation>
    <scope>NUCLEOTIDE SEQUENCE</scope>
    <source>
        <tissue evidence="27">Leaves</tissue>
    </source>
</reference>
<dbReference type="GO" id="GO:0004674">
    <property type="term" value="F:protein serine/threonine kinase activity"/>
    <property type="evidence" value="ECO:0007669"/>
    <property type="project" value="UniProtKB-KW"/>
</dbReference>
<comment type="caution">
    <text evidence="19">Lacks conserved residue(s) required for the propagation of feature annotation.</text>
</comment>
<dbReference type="PROSITE" id="PS00108">
    <property type="entry name" value="PROTEIN_KINASE_ST"/>
    <property type="match status" value="1"/>
</dbReference>
<dbReference type="Gramene" id="Jr03_18710_p1">
    <property type="protein sequence ID" value="cds.Jr03_18710_p1"/>
    <property type="gene ID" value="Jr03_18710"/>
</dbReference>
<evidence type="ECO:0000256" key="8">
    <source>
        <dbReference type="ARBA" id="ARBA00022741"/>
    </source>
</evidence>
<organism evidence="27 28">
    <name type="scientific">Juglans regia</name>
    <name type="common">English walnut</name>
    <dbReference type="NCBI Taxonomy" id="51240"/>
    <lineage>
        <taxon>Eukaryota</taxon>
        <taxon>Viridiplantae</taxon>
        <taxon>Streptophyta</taxon>
        <taxon>Embryophyta</taxon>
        <taxon>Tracheophyta</taxon>
        <taxon>Spermatophyta</taxon>
        <taxon>Magnoliopsida</taxon>
        <taxon>eudicotyledons</taxon>
        <taxon>Gunneridae</taxon>
        <taxon>Pentapetalae</taxon>
        <taxon>rosids</taxon>
        <taxon>fabids</taxon>
        <taxon>Fagales</taxon>
        <taxon>Juglandaceae</taxon>
        <taxon>Juglans</taxon>
    </lineage>
</organism>
<dbReference type="InterPro" id="IPR021820">
    <property type="entry name" value="S-locus_recpt_kinase_C"/>
</dbReference>
<dbReference type="InterPro" id="IPR000719">
    <property type="entry name" value="Prot_kinase_dom"/>
</dbReference>
<keyword evidence="19" id="KW-0245">EGF-like domain</keyword>